<dbReference type="RefSeq" id="WP_087158253.1">
    <property type="nucleotide sequence ID" value="NZ_NFKM01000003.1"/>
</dbReference>
<dbReference type="Gene3D" id="3.40.50.12580">
    <property type="match status" value="2"/>
</dbReference>
<comment type="similarity">
    <text evidence="2">Belongs to the CDP-glycerol glycerophosphotransferase family.</text>
</comment>
<comment type="caution">
    <text evidence="7">The sequence shown here is derived from an EMBL/GenBank/DDBJ whole genome shotgun (WGS) entry which is preliminary data.</text>
</comment>
<dbReference type="InterPro" id="IPR043149">
    <property type="entry name" value="TagF_N"/>
</dbReference>
<keyword evidence="6" id="KW-0472">Membrane</keyword>
<organism evidence="7 8">
    <name type="scientific">Faecalitalea cylindroides</name>
    <dbReference type="NCBI Taxonomy" id="39483"/>
    <lineage>
        <taxon>Bacteria</taxon>
        <taxon>Bacillati</taxon>
        <taxon>Bacillota</taxon>
        <taxon>Erysipelotrichia</taxon>
        <taxon>Erysipelotrichales</taxon>
        <taxon>Erysipelotrichaceae</taxon>
        <taxon>Faecalitalea</taxon>
    </lineage>
</organism>
<dbReference type="SUPFAM" id="SSF53756">
    <property type="entry name" value="UDP-Glycosyltransferase/glycogen phosphorylase"/>
    <property type="match status" value="1"/>
</dbReference>
<evidence type="ECO:0000256" key="5">
    <source>
        <dbReference type="ARBA" id="ARBA00022944"/>
    </source>
</evidence>
<evidence type="ECO:0000256" key="4">
    <source>
        <dbReference type="ARBA" id="ARBA00022679"/>
    </source>
</evidence>
<evidence type="ECO:0000256" key="3">
    <source>
        <dbReference type="ARBA" id="ARBA00022475"/>
    </source>
</evidence>
<comment type="subcellular location">
    <subcellularLocation>
        <location evidence="1">Cell membrane</location>
        <topology evidence="1">Peripheral membrane protein</topology>
    </subcellularLocation>
</comment>
<evidence type="ECO:0000256" key="2">
    <source>
        <dbReference type="ARBA" id="ARBA00010488"/>
    </source>
</evidence>
<dbReference type="PANTHER" id="PTHR37316">
    <property type="entry name" value="TEICHOIC ACID GLYCEROL-PHOSPHATE PRIMASE"/>
    <property type="match status" value="1"/>
</dbReference>
<sequence>MLKRVITKVKGVQNTYLKYRKTDIDPNGFLLEAGQGKNINGNMFAIARELCTNPAWKKFKVYWVVTEDTLQSAKDRFSFYSYNVEFVVRLSDEYAKLLATCKYLLTDNSFPPFFIKRNNQIYLNTWHGTPLKTLGKSDIKNAKSLANIQKNYLMADYALFPNLLTRNVFMKDYMLESLYRGNILMCDYPRNSVFLDLDFQEELRQKLGLMDKQLIAYMPTWRGSDRTADAIVQKKILEKYFEEIDKKLEDDQIFYVNLHFLVGNTMDYSKYKHIKPFPKEYETYDFLSICDVLVTDYSSVFFDFAITKKKIILFTYDLNEYMEERGTYFSIEELPFPIVETVVKLINEINYPRDILMEQFLNEFCRYRDLFIPEKIVDLLVHGEKKNLILEKNEKQDLVLVYVGALKGDALNQYLLNEIDKVVDQYPDKKVIVCFRGAVNDKRIEFLSQLNEKVDYLALVKKYNFSLYQVVKARLSLSFTFFDKLFNRGLRKIINQERNRFFYSIKPGLVINMSGKAQYINLMLETFKCPKAAYILPKPFAGTMISTKIYKKMCADASKKYDQVIDLYDKDVKAYWNDKKETYYNASFQLANIIHRFHNTSNSMNVWAVAVMRNAYEFDLGKIHCQINEKNYPCHINKLFSLNQYVSIVTYKVEIPTSDIMEFEIQNKLKFVYQDENGYGFEKGCLYSALARRKGKNKQGPIKIFEKNNTSAYFRQSKNNILYLTVRKKNLTDKTIEQIKLDFAYYLSKIMPKKKIVLLYEKESSRYEESASVLYEKLIDDGYKDAYFILDKNYSHFHEIANKYRTNILYKGSFKHYLYFFMSKTFLGSEALVHAIDLRISNKHALNKINDKSLNYVFLQHGVMYMVSLDSESRSFFKPMKTEGKYRVVTSSVEEARHFIELGGYDPETIYVCGLPKFDRNTLNEDADKIVVMPTWRPWEYNEARYDFTQTKYYQMLVRIVDAIPEKFKDKLIVLPHPLFFDAIKETEFELKQYLNVTDKYDDILKDTRILITDYSSIAYDAFYRGCNVIFYWEEKDECMANYGPTTKLMLNEENVYGDICMNPYQLSKAIDINYFHGQDEVYQKRYSKLVDFHDGKNTERLITLLRKDEII</sequence>
<dbReference type="Proteomes" id="UP000195447">
    <property type="component" value="Unassembled WGS sequence"/>
</dbReference>
<keyword evidence="4" id="KW-0808">Transferase</keyword>
<evidence type="ECO:0000256" key="1">
    <source>
        <dbReference type="ARBA" id="ARBA00004202"/>
    </source>
</evidence>
<keyword evidence="8" id="KW-1185">Reference proteome</keyword>
<evidence type="ECO:0000313" key="7">
    <source>
        <dbReference type="EMBL" id="OUP61475.1"/>
    </source>
</evidence>
<dbReference type="InterPro" id="IPR007554">
    <property type="entry name" value="Glycerophosphate_synth"/>
</dbReference>
<protein>
    <submittedName>
        <fullName evidence="7">Uncharacterized protein</fullName>
    </submittedName>
</protein>
<keyword evidence="5" id="KW-0777">Teichoic acid biosynthesis</keyword>
<name>A0A1Y4LY05_9FIRM</name>
<dbReference type="Gene3D" id="3.40.50.11820">
    <property type="match status" value="1"/>
</dbReference>
<dbReference type="AlphaFoldDB" id="A0A1Y4LY05"/>
<dbReference type="InterPro" id="IPR043148">
    <property type="entry name" value="TagF_C"/>
</dbReference>
<accession>A0A1Y4LY05</accession>
<gene>
    <name evidence="7" type="ORF">B5F14_02475</name>
</gene>
<evidence type="ECO:0000256" key="6">
    <source>
        <dbReference type="ARBA" id="ARBA00023136"/>
    </source>
</evidence>
<evidence type="ECO:0000313" key="8">
    <source>
        <dbReference type="Proteomes" id="UP000195447"/>
    </source>
</evidence>
<dbReference type="InterPro" id="IPR051612">
    <property type="entry name" value="Teichoic_Acid_Biosynth"/>
</dbReference>
<dbReference type="Pfam" id="PF04464">
    <property type="entry name" value="Glyphos_transf"/>
    <property type="match status" value="2"/>
</dbReference>
<dbReference type="GO" id="GO:0005886">
    <property type="term" value="C:plasma membrane"/>
    <property type="evidence" value="ECO:0007669"/>
    <property type="project" value="UniProtKB-SubCell"/>
</dbReference>
<dbReference type="PANTHER" id="PTHR37316:SF3">
    <property type="entry name" value="TEICHOIC ACID GLYCEROL-PHOSPHATE TRANSFERASE"/>
    <property type="match status" value="1"/>
</dbReference>
<keyword evidence="3" id="KW-1003">Cell membrane</keyword>
<proteinExistence type="inferred from homology"/>
<reference evidence="8" key="1">
    <citation type="submission" date="2017-04" db="EMBL/GenBank/DDBJ databases">
        <title>Function of individual gut microbiota members based on whole genome sequencing of pure cultures obtained from chicken caecum.</title>
        <authorList>
            <person name="Medvecky M."/>
            <person name="Cejkova D."/>
            <person name="Polansky O."/>
            <person name="Karasova D."/>
            <person name="Kubasova T."/>
            <person name="Cizek A."/>
            <person name="Rychlik I."/>
        </authorList>
    </citation>
    <scope>NUCLEOTIDE SEQUENCE [LARGE SCALE GENOMIC DNA]</scope>
    <source>
        <strain evidence="8">An178</strain>
    </source>
</reference>
<dbReference type="EMBL" id="NFKM01000003">
    <property type="protein sequence ID" value="OUP61475.1"/>
    <property type="molecule type" value="Genomic_DNA"/>
</dbReference>
<dbReference type="GO" id="GO:0019350">
    <property type="term" value="P:teichoic acid biosynthetic process"/>
    <property type="evidence" value="ECO:0007669"/>
    <property type="project" value="UniProtKB-KW"/>
</dbReference>
<dbReference type="GO" id="GO:0047355">
    <property type="term" value="F:CDP-glycerol glycerophosphotransferase activity"/>
    <property type="evidence" value="ECO:0007669"/>
    <property type="project" value="InterPro"/>
</dbReference>